<evidence type="ECO:0000259" key="2">
    <source>
        <dbReference type="PROSITE" id="PS50043"/>
    </source>
</evidence>
<protein>
    <submittedName>
        <fullName evidence="3">Response regulator transcription factor</fullName>
    </submittedName>
</protein>
<dbReference type="RefSeq" id="WP_191200544.1">
    <property type="nucleotide sequence ID" value="NZ_BAAAPA010000001.1"/>
</dbReference>
<dbReference type="SUPFAM" id="SSF52172">
    <property type="entry name" value="CheY-like"/>
    <property type="match status" value="1"/>
</dbReference>
<dbReference type="SMART" id="SM00421">
    <property type="entry name" value="HTH_LUXR"/>
    <property type="match status" value="1"/>
</dbReference>
<dbReference type="Proteomes" id="UP000649289">
    <property type="component" value="Unassembled WGS sequence"/>
</dbReference>
<keyword evidence="1" id="KW-0238">DNA-binding</keyword>
<dbReference type="Gene3D" id="3.40.50.2300">
    <property type="match status" value="1"/>
</dbReference>
<evidence type="ECO:0000256" key="1">
    <source>
        <dbReference type="ARBA" id="ARBA00023125"/>
    </source>
</evidence>
<dbReference type="Pfam" id="PF00196">
    <property type="entry name" value="GerE"/>
    <property type="match status" value="1"/>
</dbReference>
<keyword evidence="4" id="KW-1185">Reference proteome</keyword>
<evidence type="ECO:0000313" key="3">
    <source>
        <dbReference type="EMBL" id="MBD3916204.1"/>
    </source>
</evidence>
<accession>A0ABR8MQ34</accession>
<sequence>MIIRVAMLGGDELVRRGLEGMLRTLGGFELGTVKDRQRQPIDVALVETYGTSPQDRTLAKALADPYIHRVAVYTWNHHPGLANEMLRPGVSGYLGKGLSAIQLGRALHAIHTGQTVVAPGLLGHEVADPAQPSEVDMLTTRERETLGLIATGKSNADIASTMEISLNSVKSYIRSAYRKTGVQSRSQAVLWAVQHGLGSDVLKRVDPVPTTVPSRPAQVTTG</sequence>
<dbReference type="InterPro" id="IPR016032">
    <property type="entry name" value="Sig_transdc_resp-reg_C-effctor"/>
</dbReference>
<gene>
    <name evidence="3" type="ORF">IEZ25_16410</name>
</gene>
<dbReference type="InterPro" id="IPR011006">
    <property type="entry name" value="CheY-like_superfamily"/>
</dbReference>
<reference evidence="3 4" key="1">
    <citation type="submission" date="2020-09" db="EMBL/GenBank/DDBJ databases">
        <title>novel species in genus Nocardioides.</title>
        <authorList>
            <person name="Zhang G."/>
        </authorList>
    </citation>
    <scope>NUCLEOTIDE SEQUENCE [LARGE SCALE GENOMIC DNA]</scope>
    <source>
        <strain evidence="3 4">19197</strain>
    </source>
</reference>
<feature type="domain" description="HTH luxR-type" evidence="2">
    <location>
        <begin position="131"/>
        <end position="196"/>
    </location>
</feature>
<name>A0ABR8MQ34_9ACTN</name>
<dbReference type="PROSITE" id="PS00622">
    <property type="entry name" value="HTH_LUXR_1"/>
    <property type="match status" value="1"/>
</dbReference>
<dbReference type="PANTHER" id="PTHR43214">
    <property type="entry name" value="TWO-COMPONENT RESPONSE REGULATOR"/>
    <property type="match status" value="1"/>
</dbReference>
<comment type="caution">
    <text evidence="3">The sequence shown here is derived from an EMBL/GenBank/DDBJ whole genome shotgun (WGS) entry which is preliminary data.</text>
</comment>
<dbReference type="PRINTS" id="PR00038">
    <property type="entry name" value="HTHLUXR"/>
</dbReference>
<dbReference type="SUPFAM" id="SSF46894">
    <property type="entry name" value="C-terminal effector domain of the bipartite response regulators"/>
    <property type="match status" value="1"/>
</dbReference>
<organism evidence="3 4">
    <name type="scientific">Nocardioides hwasunensis</name>
    <dbReference type="NCBI Taxonomy" id="397258"/>
    <lineage>
        <taxon>Bacteria</taxon>
        <taxon>Bacillati</taxon>
        <taxon>Actinomycetota</taxon>
        <taxon>Actinomycetes</taxon>
        <taxon>Propionibacteriales</taxon>
        <taxon>Nocardioidaceae</taxon>
        <taxon>Nocardioides</taxon>
    </lineage>
</organism>
<dbReference type="InterPro" id="IPR039420">
    <property type="entry name" value="WalR-like"/>
</dbReference>
<dbReference type="InterPro" id="IPR000792">
    <property type="entry name" value="Tscrpt_reg_LuxR_C"/>
</dbReference>
<dbReference type="PROSITE" id="PS50043">
    <property type="entry name" value="HTH_LUXR_2"/>
    <property type="match status" value="1"/>
</dbReference>
<proteinExistence type="predicted"/>
<evidence type="ECO:0000313" key="4">
    <source>
        <dbReference type="Proteomes" id="UP000649289"/>
    </source>
</evidence>
<dbReference type="EMBL" id="JACXYY010000007">
    <property type="protein sequence ID" value="MBD3916204.1"/>
    <property type="molecule type" value="Genomic_DNA"/>
</dbReference>
<dbReference type="CDD" id="cd06170">
    <property type="entry name" value="LuxR_C_like"/>
    <property type="match status" value="1"/>
</dbReference>